<organism evidence="2 3">
    <name type="scientific">Aliiruegeria lutimaris</name>
    <dbReference type="NCBI Taxonomy" id="571298"/>
    <lineage>
        <taxon>Bacteria</taxon>
        <taxon>Pseudomonadati</taxon>
        <taxon>Pseudomonadota</taxon>
        <taxon>Alphaproteobacteria</taxon>
        <taxon>Rhodobacterales</taxon>
        <taxon>Roseobacteraceae</taxon>
        <taxon>Aliiruegeria</taxon>
    </lineage>
</organism>
<dbReference type="AlphaFoldDB" id="A0A1G9NY57"/>
<dbReference type="SUPFAM" id="SSF48498">
    <property type="entry name" value="Tetracyclin repressor-like, C-terminal domain"/>
    <property type="match status" value="1"/>
</dbReference>
<evidence type="ECO:0000313" key="2">
    <source>
        <dbReference type="EMBL" id="SDL91562.1"/>
    </source>
</evidence>
<dbReference type="EMBL" id="FNEK01000131">
    <property type="protein sequence ID" value="SDL91562.1"/>
    <property type="molecule type" value="Genomic_DNA"/>
</dbReference>
<sequence>MTVSTLMNLTDHSRSTFYAHFNDLHEPMEAVLDLLKDEIFGAVQPWLLSGGDPVARMSETIEALVRVGYQRGPFLKAISDAAAYDTRFEKSWERFLGEFDTAGTARVRADQAQGLIEEFDPAPVVFALNRMNARTMIAAFGTRPRRRPEPVRIALAHIWVAALYGTRWASAGASDLIRK</sequence>
<feature type="domain" description="HTH-type transcriptional regulator EthR C-terminal" evidence="1">
    <location>
        <begin position="59"/>
        <end position="165"/>
    </location>
</feature>
<proteinExistence type="predicted"/>
<accession>A0A1G9NY57</accession>
<keyword evidence="3" id="KW-1185">Reference proteome</keyword>
<dbReference type="Gene3D" id="1.10.357.10">
    <property type="entry name" value="Tetracycline Repressor, domain 2"/>
    <property type="match status" value="1"/>
</dbReference>
<dbReference type="STRING" id="571298.SAMN04488026_11312"/>
<dbReference type="Proteomes" id="UP000199382">
    <property type="component" value="Unassembled WGS sequence"/>
</dbReference>
<dbReference type="InterPro" id="IPR036271">
    <property type="entry name" value="Tet_transcr_reg_TetR-rel_C_sf"/>
</dbReference>
<reference evidence="2 3" key="1">
    <citation type="submission" date="2016-10" db="EMBL/GenBank/DDBJ databases">
        <authorList>
            <person name="de Groot N.N."/>
        </authorList>
    </citation>
    <scope>NUCLEOTIDE SEQUENCE [LARGE SCALE GENOMIC DNA]</scope>
    <source>
        <strain evidence="2 3">DSM 25294</strain>
    </source>
</reference>
<dbReference type="Pfam" id="PF21313">
    <property type="entry name" value="EthR_C"/>
    <property type="match status" value="1"/>
</dbReference>
<protein>
    <recommendedName>
        <fullName evidence="1">HTH-type transcriptional regulator EthR C-terminal domain-containing protein</fullName>
    </recommendedName>
</protein>
<evidence type="ECO:0000313" key="3">
    <source>
        <dbReference type="Proteomes" id="UP000199382"/>
    </source>
</evidence>
<name>A0A1G9NY57_9RHOB</name>
<dbReference type="InterPro" id="IPR049397">
    <property type="entry name" value="EthR_C"/>
</dbReference>
<gene>
    <name evidence="2" type="ORF">SAMN04488026_11312</name>
</gene>
<evidence type="ECO:0000259" key="1">
    <source>
        <dbReference type="Pfam" id="PF21313"/>
    </source>
</evidence>